<dbReference type="Pfam" id="PF01381">
    <property type="entry name" value="HTH_3"/>
    <property type="match status" value="1"/>
</dbReference>
<comment type="caution">
    <text evidence="2">The sequence shown here is derived from an EMBL/GenBank/DDBJ whole genome shotgun (WGS) entry which is preliminary data.</text>
</comment>
<dbReference type="GeneID" id="42785855"/>
<dbReference type="HOGENOM" id="CLU_066192_49_3_9"/>
<organism evidence="2 3">
    <name type="scientific">Eubacterium ramulus ATCC 29099</name>
    <dbReference type="NCBI Taxonomy" id="1256908"/>
    <lineage>
        <taxon>Bacteria</taxon>
        <taxon>Bacillati</taxon>
        <taxon>Bacillota</taxon>
        <taxon>Clostridia</taxon>
        <taxon>Eubacteriales</taxon>
        <taxon>Eubacteriaceae</taxon>
        <taxon>Eubacterium</taxon>
    </lineage>
</organism>
<dbReference type="eggNOG" id="COG1396">
    <property type="taxonomic scope" value="Bacteria"/>
</dbReference>
<dbReference type="Gene3D" id="1.10.260.40">
    <property type="entry name" value="lambda repressor-like DNA-binding domains"/>
    <property type="match status" value="1"/>
</dbReference>
<dbReference type="InterPro" id="IPR010982">
    <property type="entry name" value="Lambda_DNA-bd_dom_sf"/>
</dbReference>
<keyword evidence="3" id="KW-1185">Reference proteome</keyword>
<dbReference type="SMART" id="SM00530">
    <property type="entry name" value="HTH_XRE"/>
    <property type="match status" value="1"/>
</dbReference>
<dbReference type="Proteomes" id="UP000016608">
    <property type="component" value="Unassembled WGS sequence"/>
</dbReference>
<feature type="domain" description="HTH cro/C1-type" evidence="1">
    <location>
        <begin position="8"/>
        <end position="62"/>
    </location>
</feature>
<dbReference type="InterPro" id="IPR001387">
    <property type="entry name" value="Cro/C1-type_HTH"/>
</dbReference>
<dbReference type="RefSeq" id="WP_021738341.1">
    <property type="nucleotide sequence ID" value="NZ_KI271099.1"/>
</dbReference>
<dbReference type="CDD" id="cd00093">
    <property type="entry name" value="HTH_XRE"/>
    <property type="match status" value="1"/>
</dbReference>
<dbReference type="SUPFAM" id="SSF47413">
    <property type="entry name" value="lambda repressor-like DNA-binding domains"/>
    <property type="match status" value="1"/>
</dbReference>
<reference evidence="2 3" key="1">
    <citation type="submission" date="2013-06" db="EMBL/GenBank/DDBJ databases">
        <authorList>
            <person name="Weinstock G."/>
            <person name="Sodergren E."/>
            <person name="Lobos E.A."/>
            <person name="Fulton L."/>
            <person name="Fulton R."/>
            <person name="Courtney L."/>
            <person name="Fronick C."/>
            <person name="O'Laughlin M."/>
            <person name="Godfrey J."/>
            <person name="Wilson R.M."/>
            <person name="Miner T."/>
            <person name="Farmer C."/>
            <person name="Delehaunty K."/>
            <person name="Cordes M."/>
            <person name="Minx P."/>
            <person name="Tomlinson C."/>
            <person name="Chen J."/>
            <person name="Wollam A."/>
            <person name="Pepin K.H."/>
            <person name="Bhonagiri V."/>
            <person name="Zhang X."/>
            <person name="Warren W."/>
            <person name="Mitreva M."/>
            <person name="Mardis E.R."/>
            <person name="Wilson R.K."/>
        </authorList>
    </citation>
    <scope>NUCLEOTIDE SEQUENCE [LARGE SCALE GENOMIC DNA]</scope>
    <source>
        <strain evidence="2 3">ATCC 29099</strain>
    </source>
</reference>
<keyword evidence="2" id="KW-0238">DNA-binding</keyword>
<evidence type="ECO:0000259" key="1">
    <source>
        <dbReference type="PROSITE" id="PS50943"/>
    </source>
</evidence>
<protein>
    <submittedName>
        <fullName evidence="2">DNA-binding helix-turn-helix protein</fullName>
    </submittedName>
</protein>
<evidence type="ECO:0000313" key="3">
    <source>
        <dbReference type="Proteomes" id="UP000016608"/>
    </source>
</evidence>
<name>U2Q2K9_EUBRA</name>
<gene>
    <name evidence="2" type="ORF">HMPREF0373_00646</name>
</gene>
<proteinExistence type="predicted"/>
<dbReference type="EMBL" id="AWVJ01000047">
    <property type="protein sequence ID" value="ERK50586.1"/>
    <property type="molecule type" value="Genomic_DNA"/>
</dbReference>
<dbReference type="PROSITE" id="PS50943">
    <property type="entry name" value="HTH_CROC1"/>
    <property type="match status" value="1"/>
</dbReference>
<accession>U2Q2K9</accession>
<dbReference type="AlphaFoldDB" id="U2Q2K9"/>
<evidence type="ECO:0000313" key="2">
    <source>
        <dbReference type="EMBL" id="ERK50586.1"/>
    </source>
</evidence>
<dbReference type="GO" id="GO:0003677">
    <property type="term" value="F:DNA binding"/>
    <property type="evidence" value="ECO:0007669"/>
    <property type="project" value="UniProtKB-KW"/>
</dbReference>
<sequence>METLQISLAAARVNAGMTQEEVAKRMHVSKTTIVNWEKGKIVPGIPEMEMLSRIYRIPQNNIFLPCYSTKSRIK</sequence>